<feature type="domain" description="N-acetyltransferase" evidence="2">
    <location>
        <begin position="34"/>
        <end position="176"/>
    </location>
</feature>
<sequence>MPHELRDDPAANALELDYSSPDGDAGNALSHDFVPVRSMRESDLAKIISIDAESSGSERTDYFSRKQDEALNQSGVRVSLVAEQDGFPAGFIMARVDYGEFGRTSTEAVMDSIGVDTGFRGQGIGRFLMAKLMANLKALQVETVRTEVDWNDIPLIGYFSSVGFRPAQRISLSKPL</sequence>
<dbReference type="AlphaFoldDB" id="A0A101CZD1"/>
<keyword evidence="4" id="KW-1185">Reference proteome</keyword>
<dbReference type="Proteomes" id="UP000053791">
    <property type="component" value="Unassembled WGS sequence"/>
</dbReference>
<organism evidence="3 4">
    <name type="scientific">Ruegeria marisrubri</name>
    <dbReference type="NCBI Taxonomy" id="1685379"/>
    <lineage>
        <taxon>Bacteria</taxon>
        <taxon>Pseudomonadati</taxon>
        <taxon>Pseudomonadota</taxon>
        <taxon>Alphaproteobacteria</taxon>
        <taxon>Rhodobacterales</taxon>
        <taxon>Roseobacteraceae</taxon>
        <taxon>Ruegeria</taxon>
    </lineage>
</organism>
<proteinExistence type="predicted"/>
<protein>
    <recommendedName>
        <fullName evidence="2">N-acetyltransferase domain-containing protein</fullName>
    </recommendedName>
</protein>
<evidence type="ECO:0000259" key="2">
    <source>
        <dbReference type="PROSITE" id="PS51186"/>
    </source>
</evidence>
<evidence type="ECO:0000313" key="3">
    <source>
        <dbReference type="EMBL" id="KUJ86192.1"/>
    </source>
</evidence>
<gene>
    <name evidence="3" type="ORF">AVO45_00115</name>
</gene>
<dbReference type="InterPro" id="IPR016181">
    <property type="entry name" value="Acyl_CoA_acyltransferase"/>
</dbReference>
<feature type="region of interest" description="Disordered" evidence="1">
    <location>
        <begin position="1"/>
        <end position="29"/>
    </location>
</feature>
<dbReference type="PROSITE" id="PS51186">
    <property type="entry name" value="GNAT"/>
    <property type="match status" value="1"/>
</dbReference>
<dbReference type="InterPro" id="IPR000182">
    <property type="entry name" value="GNAT_dom"/>
</dbReference>
<evidence type="ECO:0000256" key="1">
    <source>
        <dbReference type="SAM" id="MobiDB-lite"/>
    </source>
</evidence>
<dbReference type="Pfam" id="PF00583">
    <property type="entry name" value="Acetyltransf_1"/>
    <property type="match status" value="1"/>
</dbReference>
<evidence type="ECO:0000313" key="4">
    <source>
        <dbReference type="Proteomes" id="UP000053791"/>
    </source>
</evidence>
<reference evidence="3 4" key="1">
    <citation type="submission" date="2015-12" db="EMBL/GenBank/DDBJ databases">
        <authorList>
            <person name="Shamseldin A."/>
            <person name="Moawad H."/>
            <person name="Abd El-Rahim W.M."/>
            <person name="Sadowsky M.J."/>
        </authorList>
    </citation>
    <scope>NUCLEOTIDE SEQUENCE [LARGE SCALE GENOMIC DNA]</scope>
    <source>
        <strain evidence="3 4">ZGT118</strain>
    </source>
</reference>
<comment type="caution">
    <text evidence="3">The sequence shown here is derived from an EMBL/GenBank/DDBJ whole genome shotgun (WGS) entry which is preliminary data.</text>
</comment>
<dbReference type="GO" id="GO:0016747">
    <property type="term" value="F:acyltransferase activity, transferring groups other than amino-acyl groups"/>
    <property type="evidence" value="ECO:0007669"/>
    <property type="project" value="InterPro"/>
</dbReference>
<dbReference type="STRING" id="1685379.AVO45_00115"/>
<name>A0A101CZD1_9RHOB</name>
<dbReference type="Gene3D" id="3.40.630.30">
    <property type="match status" value="1"/>
</dbReference>
<dbReference type="SUPFAM" id="SSF55729">
    <property type="entry name" value="Acyl-CoA N-acyltransferases (Nat)"/>
    <property type="match status" value="1"/>
</dbReference>
<accession>A0A101CZD1</accession>
<dbReference type="CDD" id="cd04301">
    <property type="entry name" value="NAT_SF"/>
    <property type="match status" value="1"/>
</dbReference>
<dbReference type="EMBL" id="LQBQ01000001">
    <property type="protein sequence ID" value="KUJ86192.1"/>
    <property type="molecule type" value="Genomic_DNA"/>
</dbReference>